<organism evidence="2 3">
    <name type="scientific">Paraburkholderia bryophila</name>
    <dbReference type="NCBI Taxonomy" id="420952"/>
    <lineage>
        <taxon>Bacteria</taxon>
        <taxon>Pseudomonadati</taxon>
        <taxon>Pseudomonadota</taxon>
        <taxon>Betaproteobacteria</taxon>
        <taxon>Burkholderiales</taxon>
        <taxon>Burkholderiaceae</taxon>
        <taxon>Paraburkholderia</taxon>
    </lineage>
</organism>
<dbReference type="OrthoDB" id="9134454at2"/>
<comment type="caution">
    <text evidence="2">The sequence shown here is derived from an EMBL/GenBank/DDBJ whole genome shotgun (WGS) entry which is preliminary data.</text>
</comment>
<accession>A0A329CY84</accession>
<gene>
    <name evidence="2" type="ORF">BX591_101699</name>
</gene>
<evidence type="ECO:0000313" key="3">
    <source>
        <dbReference type="Proteomes" id="UP000248918"/>
    </source>
</evidence>
<proteinExistence type="predicted"/>
<sequence>MSKLHPKVVIVDNLPRILFVEQLSILIGKTPTTIRTCATNAKYQHLIPKPFKTPYSRRLCWYEHDVLSWIDSHRPDPEPLRRPRGRPTKAAQLARLRHEELAQKGR</sequence>
<name>A0A329CY84_9BURK</name>
<dbReference type="Proteomes" id="UP000248918">
    <property type="component" value="Unassembled WGS sequence"/>
</dbReference>
<evidence type="ECO:0008006" key="4">
    <source>
        <dbReference type="Google" id="ProtNLM"/>
    </source>
</evidence>
<dbReference type="EMBL" id="QLTK01000001">
    <property type="protein sequence ID" value="RAS39360.1"/>
    <property type="molecule type" value="Genomic_DNA"/>
</dbReference>
<evidence type="ECO:0000313" key="2">
    <source>
        <dbReference type="EMBL" id="RAS39360.1"/>
    </source>
</evidence>
<dbReference type="RefSeq" id="WP_111929301.1">
    <property type="nucleotide sequence ID" value="NZ_CADFFP010000003.1"/>
</dbReference>
<evidence type="ECO:0000256" key="1">
    <source>
        <dbReference type="SAM" id="MobiDB-lite"/>
    </source>
</evidence>
<reference evidence="2 3" key="1">
    <citation type="submission" date="2018-06" db="EMBL/GenBank/DDBJ databases">
        <title>Genomic Encyclopedia of Type Strains, Phase III (KMG-III): the genomes of soil and plant-associated and newly described type strains.</title>
        <authorList>
            <person name="Whitman W."/>
        </authorList>
    </citation>
    <scope>NUCLEOTIDE SEQUENCE [LARGE SCALE GENOMIC DNA]</scope>
    <source>
        <strain evidence="2 3">LMG 23644</strain>
    </source>
</reference>
<dbReference type="AlphaFoldDB" id="A0A329CY84"/>
<feature type="region of interest" description="Disordered" evidence="1">
    <location>
        <begin position="73"/>
        <end position="93"/>
    </location>
</feature>
<protein>
    <recommendedName>
        <fullName evidence="4">AlpA family transcriptional regulator</fullName>
    </recommendedName>
</protein>